<keyword evidence="8" id="KW-0411">Iron-sulfur</keyword>
<dbReference type="InterPro" id="IPR051536">
    <property type="entry name" value="UDG_Type-4/5"/>
</dbReference>
<evidence type="ECO:0000256" key="6">
    <source>
        <dbReference type="ARBA" id="ARBA00022801"/>
    </source>
</evidence>
<name>A0ABQ5VC94_9PROT</name>
<evidence type="ECO:0000256" key="9">
    <source>
        <dbReference type="ARBA" id="ARBA00023204"/>
    </source>
</evidence>
<gene>
    <name evidence="11" type="ORF">GCM10007853_24610</name>
</gene>
<dbReference type="PANTHER" id="PTHR33693:SF9">
    <property type="entry name" value="TYPE-4 URACIL-DNA GLYCOSYLASE"/>
    <property type="match status" value="1"/>
</dbReference>
<proteinExistence type="inferred from homology"/>
<evidence type="ECO:0000256" key="8">
    <source>
        <dbReference type="ARBA" id="ARBA00023014"/>
    </source>
</evidence>
<evidence type="ECO:0000256" key="5">
    <source>
        <dbReference type="ARBA" id="ARBA00022763"/>
    </source>
</evidence>
<dbReference type="RefSeq" id="WP_284391177.1">
    <property type="nucleotide sequence ID" value="NZ_BSNK01000002.1"/>
</dbReference>
<dbReference type="EMBL" id="BSNK01000002">
    <property type="protein sequence ID" value="GLQ24587.1"/>
    <property type="molecule type" value="Genomic_DNA"/>
</dbReference>
<dbReference type="SMART" id="SM00987">
    <property type="entry name" value="UreE_C"/>
    <property type="match status" value="1"/>
</dbReference>
<evidence type="ECO:0000256" key="3">
    <source>
        <dbReference type="ARBA" id="ARBA00022485"/>
    </source>
</evidence>
<dbReference type="Pfam" id="PF03167">
    <property type="entry name" value="UDG"/>
    <property type="match status" value="1"/>
</dbReference>
<dbReference type="SUPFAM" id="SSF52141">
    <property type="entry name" value="Uracil-DNA glycosylase-like"/>
    <property type="match status" value="1"/>
</dbReference>
<dbReference type="InterPro" id="IPR036895">
    <property type="entry name" value="Uracil-DNA_glycosylase-like_sf"/>
</dbReference>
<organism evidence="11 12">
    <name type="scientific">Algimonas ampicilliniresistens</name>
    <dbReference type="NCBI Taxonomy" id="1298735"/>
    <lineage>
        <taxon>Bacteria</taxon>
        <taxon>Pseudomonadati</taxon>
        <taxon>Pseudomonadota</taxon>
        <taxon>Alphaproteobacteria</taxon>
        <taxon>Maricaulales</taxon>
        <taxon>Robiginitomaculaceae</taxon>
        <taxon>Algimonas</taxon>
    </lineage>
</organism>
<dbReference type="NCBIfam" id="TIGR03914">
    <property type="entry name" value="UDG_fam_dom"/>
    <property type="match status" value="1"/>
</dbReference>
<keyword evidence="6" id="KW-0378">Hydrolase</keyword>
<comment type="caution">
    <text evidence="11">The sequence shown here is derived from an EMBL/GenBank/DDBJ whole genome shotgun (WGS) entry which is preliminary data.</text>
</comment>
<evidence type="ECO:0000256" key="4">
    <source>
        <dbReference type="ARBA" id="ARBA00022723"/>
    </source>
</evidence>
<reference evidence="11" key="1">
    <citation type="journal article" date="2014" name="Int. J. Syst. Evol. Microbiol.">
        <title>Complete genome of a new Firmicutes species belonging to the dominant human colonic microbiota ('Ruminococcus bicirculans') reveals two chromosomes and a selective capacity to utilize plant glucans.</title>
        <authorList>
            <consortium name="NISC Comparative Sequencing Program"/>
            <person name="Wegmann U."/>
            <person name="Louis P."/>
            <person name="Goesmann A."/>
            <person name="Henrissat B."/>
            <person name="Duncan S.H."/>
            <person name="Flint H.J."/>
        </authorList>
    </citation>
    <scope>NUCLEOTIDE SEQUENCE</scope>
    <source>
        <strain evidence="11">NBRC 108219</strain>
    </source>
</reference>
<evidence type="ECO:0000256" key="2">
    <source>
        <dbReference type="ARBA" id="ARBA00019403"/>
    </source>
</evidence>
<dbReference type="NCBIfam" id="TIGR00758">
    <property type="entry name" value="UDG_fam4"/>
    <property type="match status" value="1"/>
</dbReference>
<keyword evidence="3" id="KW-0004">4Fe-4S</keyword>
<dbReference type="Pfam" id="PF13566">
    <property type="entry name" value="DUF4130"/>
    <property type="match status" value="1"/>
</dbReference>
<dbReference type="InterPro" id="IPR023875">
    <property type="entry name" value="DNA_repair_put"/>
</dbReference>
<dbReference type="InterPro" id="IPR025404">
    <property type="entry name" value="DUF4130"/>
</dbReference>
<keyword evidence="12" id="KW-1185">Reference proteome</keyword>
<keyword evidence="4" id="KW-0479">Metal-binding</keyword>
<dbReference type="InterPro" id="IPR005273">
    <property type="entry name" value="Ura-DNA_glyco_family4"/>
</dbReference>
<keyword evidence="5" id="KW-0227">DNA damage</keyword>
<sequence>MQIVHLDHHADFKAWQTQARTLCAARIVPAQVRFVPPDRGEAAFDFGTTDQANSERTVIASKDFIDRAERVVCHNDPSRYDRLYRILWRLQDQPSLMRNSVDDDVRWIIEADKAVQRDRHKMHAFVRFRKVGEDAAGREQFMAWFEPSHFIVELATPFFTRRFPNMDWAIITPYRSAIWTGDALRFDSGGRKEDVPAEDVVEEQWKTYFASIFNPSRLKVSAMKAEMPVKYWNNLPEASLIPSLIQGAKDRERALMRSVNHAPNPIAEKATYQPDVIDEDLSPTDISALWQQVEGCRRCPLWNGATQGIAGVGPSNARIMIIGEQPGDKEDLAGQPFIGPAGQLLDQALTEAGLSRDQAYVTNAVKHFKYEVRSQRRIHKNPTASEVKACNVWLEREIELVKPEIVICLGGSAARAVNGRPIKVGENRGHVLTRPDGLNFFITTHPAYVLRVQRHEDRPAAYPDLVSDLQQVAQLLAA</sequence>
<dbReference type="Proteomes" id="UP001161391">
    <property type="component" value="Unassembled WGS sequence"/>
</dbReference>
<evidence type="ECO:0000256" key="1">
    <source>
        <dbReference type="ARBA" id="ARBA00006521"/>
    </source>
</evidence>
<dbReference type="CDD" id="cd10030">
    <property type="entry name" value="UDG-F4_TTUDGA_SPO1dp_like"/>
    <property type="match status" value="1"/>
</dbReference>
<feature type="domain" description="Uracil-DNA glycosylase-like" evidence="10">
    <location>
        <begin position="310"/>
        <end position="466"/>
    </location>
</feature>
<evidence type="ECO:0000313" key="12">
    <source>
        <dbReference type="Proteomes" id="UP001161391"/>
    </source>
</evidence>
<keyword evidence="7" id="KW-0408">Iron</keyword>
<comment type="similarity">
    <text evidence="1">Belongs to the uracil-DNA glycosylase (UDG) superfamily. Type 4 (UDGa) family.</text>
</comment>
<dbReference type="PANTHER" id="PTHR33693">
    <property type="entry name" value="TYPE-5 URACIL-DNA GLYCOSYLASE"/>
    <property type="match status" value="1"/>
</dbReference>
<dbReference type="NCBIfam" id="TIGR03915">
    <property type="entry name" value="SAM_7_link_chp"/>
    <property type="match status" value="1"/>
</dbReference>
<accession>A0ABQ5VC94</accession>
<protein>
    <recommendedName>
        <fullName evidence="2">Type-4 uracil-DNA glycosylase</fullName>
    </recommendedName>
</protein>
<evidence type="ECO:0000313" key="11">
    <source>
        <dbReference type="EMBL" id="GLQ24587.1"/>
    </source>
</evidence>
<evidence type="ECO:0000259" key="10">
    <source>
        <dbReference type="SMART" id="SM00986"/>
    </source>
</evidence>
<keyword evidence="9" id="KW-0234">DNA repair</keyword>
<reference evidence="11" key="2">
    <citation type="submission" date="2023-01" db="EMBL/GenBank/DDBJ databases">
        <title>Draft genome sequence of Algimonas ampicilliniresistens strain NBRC 108219.</title>
        <authorList>
            <person name="Sun Q."/>
            <person name="Mori K."/>
        </authorList>
    </citation>
    <scope>NUCLEOTIDE SEQUENCE</scope>
    <source>
        <strain evidence="11">NBRC 108219</strain>
    </source>
</reference>
<dbReference type="InterPro" id="IPR005122">
    <property type="entry name" value="Uracil-DNA_glycosylase-like"/>
</dbReference>
<evidence type="ECO:0000256" key="7">
    <source>
        <dbReference type="ARBA" id="ARBA00023004"/>
    </source>
</evidence>
<dbReference type="Gene3D" id="3.40.470.10">
    <property type="entry name" value="Uracil-DNA glycosylase-like domain"/>
    <property type="match status" value="1"/>
</dbReference>
<dbReference type="SMART" id="SM00986">
    <property type="entry name" value="UDG"/>
    <property type="match status" value="1"/>
</dbReference>